<evidence type="ECO:0008006" key="4">
    <source>
        <dbReference type="Google" id="ProtNLM"/>
    </source>
</evidence>
<dbReference type="RefSeq" id="XP_020437681.1">
    <property type="nucleotide sequence ID" value="XM_020572366.1"/>
</dbReference>
<feature type="compositionally biased region" description="Polar residues" evidence="1">
    <location>
        <begin position="79"/>
        <end position="165"/>
    </location>
</feature>
<dbReference type="InParanoid" id="D3AZ17"/>
<feature type="compositionally biased region" description="Acidic residues" evidence="1">
    <location>
        <begin position="177"/>
        <end position="189"/>
    </location>
</feature>
<dbReference type="AlphaFoldDB" id="D3AZ17"/>
<name>D3AZ17_HETP5</name>
<feature type="compositionally biased region" description="Low complexity" evidence="1">
    <location>
        <begin position="333"/>
        <end position="345"/>
    </location>
</feature>
<feature type="compositionally biased region" description="Basic residues" evidence="1">
    <location>
        <begin position="317"/>
        <end position="332"/>
    </location>
</feature>
<comment type="caution">
    <text evidence="2">The sequence shown here is derived from an EMBL/GenBank/DDBJ whole genome shotgun (WGS) entry which is preliminary data.</text>
</comment>
<feature type="region of interest" description="Disordered" evidence="1">
    <location>
        <begin position="1"/>
        <end position="200"/>
    </location>
</feature>
<feature type="compositionally biased region" description="Basic and acidic residues" evidence="1">
    <location>
        <begin position="166"/>
        <end position="176"/>
    </location>
</feature>
<dbReference type="Proteomes" id="UP000001396">
    <property type="component" value="Unassembled WGS sequence"/>
</dbReference>
<feature type="region of interest" description="Disordered" evidence="1">
    <location>
        <begin position="313"/>
        <end position="345"/>
    </location>
</feature>
<dbReference type="EMBL" id="ADBJ01000006">
    <property type="protein sequence ID" value="EFA85574.1"/>
    <property type="molecule type" value="Genomic_DNA"/>
</dbReference>
<reference evidence="2 3" key="1">
    <citation type="journal article" date="2011" name="Genome Res.">
        <title>Phylogeny-wide analysis of social amoeba genomes highlights ancient origins for complex intercellular communication.</title>
        <authorList>
            <person name="Heidel A.J."/>
            <person name="Lawal H.M."/>
            <person name="Felder M."/>
            <person name="Schilde C."/>
            <person name="Helps N.R."/>
            <person name="Tunggal B."/>
            <person name="Rivero F."/>
            <person name="John U."/>
            <person name="Schleicher M."/>
            <person name="Eichinger L."/>
            <person name="Platzer M."/>
            <person name="Noegel A.A."/>
            <person name="Schaap P."/>
            <person name="Gloeckner G."/>
        </authorList>
    </citation>
    <scope>NUCLEOTIDE SEQUENCE [LARGE SCALE GENOMIC DNA]</scope>
    <source>
        <strain evidence="3">ATCC 26659 / Pp 5 / PN500</strain>
    </source>
</reference>
<dbReference type="GeneID" id="31356886"/>
<proteinExistence type="predicted"/>
<keyword evidence="3" id="KW-1185">Reference proteome</keyword>
<evidence type="ECO:0000313" key="3">
    <source>
        <dbReference type="Proteomes" id="UP000001396"/>
    </source>
</evidence>
<feature type="compositionally biased region" description="Polar residues" evidence="1">
    <location>
        <begin position="7"/>
        <end position="68"/>
    </location>
</feature>
<organism evidence="2 3">
    <name type="scientific">Heterostelium pallidum (strain ATCC 26659 / Pp 5 / PN500)</name>
    <name type="common">Cellular slime mold</name>
    <name type="synonym">Polysphondylium pallidum</name>
    <dbReference type="NCBI Taxonomy" id="670386"/>
    <lineage>
        <taxon>Eukaryota</taxon>
        <taxon>Amoebozoa</taxon>
        <taxon>Evosea</taxon>
        <taxon>Eumycetozoa</taxon>
        <taxon>Dictyostelia</taxon>
        <taxon>Acytosteliales</taxon>
        <taxon>Acytosteliaceae</taxon>
        <taxon>Heterostelium</taxon>
    </lineage>
</organism>
<accession>D3AZ17</accession>
<evidence type="ECO:0000313" key="2">
    <source>
        <dbReference type="EMBL" id="EFA85574.1"/>
    </source>
</evidence>
<sequence length="416" mass="45514">MADIPPTENQAETNVSDNTMSITNPLNATSTTNTNAIEPTPLSASSAGDIQSATSTNVINSGSPSLNQSATSTNATNNGSPSLNQSATSTNAINSGSPSLNQSATSTNPTNGGSPRTTVTNGNLSTTSTINNVPNLPSISNTNKNAPSISNHGTSPNRNVSTNSYDKGHQYHRYESEDSNSESEDDYDDDNNHQDECSTPFLNLFPDLLESTDINQQNDQCDQSSSLNDTPVVTRPFVNMLVDGKTYHRKYRNSWYSGVIVSVNPTEKSAIIEYDEGLTKEKLSFDRLRLHRDSEERDHFNLGEMVTVYDERPPSARAKKQSKGVQTKKKTIKNNNNNNNKQIKSTKTTKAIKPTKTTKEKKIPGFLVDGIIIGSTVDKTKGIEYEVKLLDSPSRGVTKKFSYKLVYSYENFSQQE</sequence>
<evidence type="ECO:0000256" key="1">
    <source>
        <dbReference type="SAM" id="MobiDB-lite"/>
    </source>
</evidence>
<feature type="compositionally biased region" description="Low complexity" evidence="1">
    <location>
        <begin position="69"/>
        <end position="78"/>
    </location>
</feature>
<protein>
    <recommendedName>
        <fullName evidence="4">Tudor domain-containing protein</fullName>
    </recommendedName>
</protein>
<gene>
    <name evidence="2" type="ORF">PPL_01357</name>
</gene>